<name>A0ABN9BD20_9NEOB</name>
<gene>
    <name evidence="1" type="ORF">SPARVUS_LOCUS2662769</name>
</gene>
<evidence type="ECO:0000313" key="1">
    <source>
        <dbReference type="EMBL" id="CAI9545469.1"/>
    </source>
</evidence>
<proteinExistence type="predicted"/>
<accession>A0ABN9BD20</accession>
<organism evidence="1 2">
    <name type="scientific">Staurois parvus</name>
    <dbReference type="NCBI Taxonomy" id="386267"/>
    <lineage>
        <taxon>Eukaryota</taxon>
        <taxon>Metazoa</taxon>
        <taxon>Chordata</taxon>
        <taxon>Craniata</taxon>
        <taxon>Vertebrata</taxon>
        <taxon>Euteleostomi</taxon>
        <taxon>Amphibia</taxon>
        <taxon>Batrachia</taxon>
        <taxon>Anura</taxon>
        <taxon>Neobatrachia</taxon>
        <taxon>Ranoidea</taxon>
        <taxon>Ranidae</taxon>
        <taxon>Staurois</taxon>
    </lineage>
</organism>
<dbReference type="Proteomes" id="UP001162483">
    <property type="component" value="Unassembled WGS sequence"/>
</dbReference>
<keyword evidence="2" id="KW-1185">Reference proteome</keyword>
<comment type="caution">
    <text evidence="1">The sequence shown here is derived from an EMBL/GenBank/DDBJ whole genome shotgun (WGS) entry which is preliminary data.</text>
</comment>
<protein>
    <submittedName>
        <fullName evidence="1">Uncharacterized protein</fullName>
    </submittedName>
</protein>
<dbReference type="EMBL" id="CATNWA010003472">
    <property type="protein sequence ID" value="CAI9545469.1"/>
    <property type="molecule type" value="Genomic_DNA"/>
</dbReference>
<sequence>MTRDCGHSTGDDQRLLTFREGGAVTQILTGIRSHFIPSLSSGTHDRSQKTAGPFTKCNASCACEVGTRL</sequence>
<reference evidence="1" key="1">
    <citation type="submission" date="2023-05" db="EMBL/GenBank/DDBJ databases">
        <authorList>
            <person name="Stuckert A."/>
        </authorList>
    </citation>
    <scope>NUCLEOTIDE SEQUENCE</scope>
</reference>
<evidence type="ECO:0000313" key="2">
    <source>
        <dbReference type="Proteomes" id="UP001162483"/>
    </source>
</evidence>